<comment type="function">
    <text evidence="4">This protein is one of the early assembly proteins of the 50S ribosomal subunit, although it is not seen to bind rRNA by itself. It is important during the early stages of 50S assembly.</text>
</comment>
<dbReference type="GO" id="GO:0006412">
    <property type="term" value="P:translation"/>
    <property type="evidence" value="ECO:0007669"/>
    <property type="project" value="UniProtKB-UniRule"/>
</dbReference>
<dbReference type="Pfam" id="PF00572">
    <property type="entry name" value="Ribosomal_L13"/>
    <property type="match status" value="1"/>
</dbReference>
<dbReference type="Proteomes" id="UP000182345">
    <property type="component" value="Unassembled WGS sequence"/>
</dbReference>
<name>A0A1J4RUD6_9BACT</name>
<dbReference type="HAMAP" id="MF_01366">
    <property type="entry name" value="Ribosomal_uL13"/>
    <property type="match status" value="1"/>
</dbReference>
<dbReference type="InterPro" id="IPR005823">
    <property type="entry name" value="Ribosomal_uL13_bac-type"/>
</dbReference>
<gene>
    <name evidence="4" type="primary">rplM</name>
    <name evidence="5" type="ORF">AUJ42_02450</name>
</gene>
<dbReference type="GO" id="GO:0022625">
    <property type="term" value="C:cytosolic large ribosomal subunit"/>
    <property type="evidence" value="ECO:0007669"/>
    <property type="project" value="TreeGrafter"/>
</dbReference>
<dbReference type="InterPro" id="IPR036899">
    <property type="entry name" value="Ribosomal_uL13_sf"/>
</dbReference>
<dbReference type="CDD" id="cd00392">
    <property type="entry name" value="Ribosomal_L13"/>
    <property type="match status" value="1"/>
</dbReference>
<evidence type="ECO:0000256" key="2">
    <source>
        <dbReference type="ARBA" id="ARBA00022980"/>
    </source>
</evidence>
<dbReference type="InterPro" id="IPR005822">
    <property type="entry name" value="Ribosomal_uL13"/>
</dbReference>
<reference evidence="5 6" key="1">
    <citation type="journal article" date="2016" name="Environ. Microbiol.">
        <title>Genomic resolution of a cold subsurface aquifer community provides metabolic insights for novel microbes adapted to high CO concentrations.</title>
        <authorList>
            <person name="Probst A.J."/>
            <person name="Castelle C.J."/>
            <person name="Singh A."/>
            <person name="Brown C.T."/>
            <person name="Anantharaman K."/>
            <person name="Sharon I."/>
            <person name="Hug L.A."/>
            <person name="Burstein D."/>
            <person name="Emerson J.B."/>
            <person name="Thomas B.C."/>
            <person name="Banfield J.F."/>
        </authorList>
    </citation>
    <scope>NUCLEOTIDE SEQUENCE [LARGE SCALE GENOMIC DNA]</scope>
    <source>
        <strain evidence="5">CG1_02_44_10</strain>
    </source>
</reference>
<protein>
    <recommendedName>
        <fullName evidence="4">Large ribosomal subunit protein uL13</fullName>
    </recommendedName>
</protein>
<organism evidence="5 6">
    <name type="scientific">Candidatus Collierbacteria bacterium CG1_02_44_10</name>
    <dbReference type="NCBI Taxonomy" id="1805087"/>
    <lineage>
        <taxon>Bacteria</taxon>
        <taxon>Candidatus Collieribacteriota</taxon>
    </lineage>
</organism>
<dbReference type="SUPFAM" id="SSF52161">
    <property type="entry name" value="Ribosomal protein L13"/>
    <property type="match status" value="1"/>
</dbReference>
<sequence>MKTTTLKVSDLSHNWHLIDLDGQVLGRAAVKMATLLTGKGKALSGDHLDNGDFVVAINADKFIVTGKKMTDKIYYSHSGFPGGFKEVSLGDLKAKDCRKVIEKAVKGMLPKNKFQQTRLRRLKVFPGVDHPYAVELGLKSKNQELATKN</sequence>
<dbReference type="PIRSF" id="PIRSF002181">
    <property type="entry name" value="Ribosomal_L13"/>
    <property type="match status" value="1"/>
</dbReference>
<evidence type="ECO:0000313" key="5">
    <source>
        <dbReference type="EMBL" id="OIN90963.1"/>
    </source>
</evidence>
<dbReference type="EMBL" id="MNUK01000056">
    <property type="protein sequence ID" value="OIN90963.1"/>
    <property type="molecule type" value="Genomic_DNA"/>
</dbReference>
<comment type="caution">
    <text evidence="5">The sequence shown here is derived from an EMBL/GenBank/DDBJ whole genome shotgun (WGS) entry which is preliminary data.</text>
</comment>
<keyword evidence="3 4" id="KW-0687">Ribonucleoprotein</keyword>
<keyword evidence="2 4" id="KW-0689">Ribosomal protein</keyword>
<evidence type="ECO:0000256" key="1">
    <source>
        <dbReference type="ARBA" id="ARBA00006227"/>
    </source>
</evidence>
<comment type="subunit">
    <text evidence="4">Part of the 50S ribosomal subunit.</text>
</comment>
<dbReference type="Gene3D" id="3.90.1180.10">
    <property type="entry name" value="Ribosomal protein L13"/>
    <property type="match status" value="1"/>
</dbReference>
<proteinExistence type="inferred from homology"/>
<dbReference type="AlphaFoldDB" id="A0A1J4RUD6"/>
<evidence type="ECO:0000313" key="6">
    <source>
        <dbReference type="Proteomes" id="UP000182345"/>
    </source>
</evidence>
<accession>A0A1J4RUD6</accession>
<dbReference type="GO" id="GO:0003729">
    <property type="term" value="F:mRNA binding"/>
    <property type="evidence" value="ECO:0007669"/>
    <property type="project" value="TreeGrafter"/>
</dbReference>
<dbReference type="PANTHER" id="PTHR11545:SF2">
    <property type="entry name" value="LARGE RIBOSOMAL SUBUNIT PROTEIN UL13M"/>
    <property type="match status" value="1"/>
</dbReference>
<comment type="similarity">
    <text evidence="1 4">Belongs to the universal ribosomal protein uL13 family.</text>
</comment>
<dbReference type="GO" id="GO:0017148">
    <property type="term" value="P:negative regulation of translation"/>
    <property type="evidence" value="ECO:0007669"/>
    <property type="project" value="TreeGrafter"/>
</dbReference>
<evidence type="ECO:0000256" key="3">
    <source>
        <dbReference type="ARBA" id="ARBA00023274"/>
    </source>
</evidence>
<dbReference type="GO" id="GO:0003735">
    <property type="term" value="F:structural constituent of ribosome"/>
    <property type="evidence" value="ECO:0007669"/>
    <property type="project" value="InterPro"/>
</dbReference>
<dbReference type="PANTHER" id="PTHR11545">
    <property type="entry name" value="RIBOSOMAL PROTEIN L13"/>
    <property type="match status" value="1"/>
</dbReference>
<evidence type="ECO:0000256" key="4">
    <source>
        <dbReference type="HAMAP-Rule" id="MF_01366"/>
    </source>
</evidence>
<dbReference type="NCBIfam" id="TIGR01066">
    <property type="entry name" value="rplM_bact"/>
    <property type="match status" value="1"/>
</dbReference>